<evidence type="ECO:0000256" key="2">
    <source>
        <dbReference type="ARBA" id="ARBA00004687"/>
    </source>
</evidence>
<dbReference type="OrthoDB" id="1741594at2759"/>
<dbReference type="InterPro" id="IPR007704">
    <property type="entry name" value="PIG-M"/>
</dbReference>
<evidence type="ECO:0000256" key="10">
    <source>
        <dbReference type="ARBA" id="ARBA00022989"/>
    </source>
</evidence>
<dbReference type="UniPathway" id="UPA00196"/>
<feature type="transmembrane region" description="Helical" evidence="13">
    <location>
        <begin position="377"/>
        <end position="398"/>
    </location>
</feature>
<evidence type="ECO:0000256" key="12">
    <source>
        <dbReference type="ARBA" id="ARBA00025399"/>
    </source>
</evidence>
<evidence type="ECO:0000256" key="11">
    <source>
        <dbReference type="ARBA" id="ARBA00023136"/>
    </source>
</evidence>
<dbReference type="AlphaFoldDB" id="J7SAS7"/>
<comment type="function">
    <text evidence="12 13">Mannosyltransferase involved in glycosylphosphatidylinositol-anchor biosynthesis. Transfers the first alpha-1,4-mannose to GlcN-acyl-PI during GPI precursor assembly. Required for cell wall integrity.</text>
</comment>
<dbReference type="eggNOG" id="KOG3893">
    <property type="taxonomic scope" value="Eukaryota"/>
</dbReference>
<accession>J7SAS7</accession>
<keyword evidence="11 13" id="KW-0472">Membrane</keyword>
<reference evidence="15" key="2">
    <citation type="submission" date="2012-08" db="EMBL/GenBank/DDBJ databases">
        <title>Genome sequence of Kazachstania naganishii.</title>
        <authorList>
            <person name="Gordon J.L."/>
            <person name="Armisen D."/>
            <person name="Proux-Wera E."/>
            <person name="OhEigeartaigh S.S."/>
            <person name="Byrne K.P."/>
            <person name="Wolfe K.H."/>
        </authorList>
    </citation>
    <scope>NUCLEOTIDE SEQUENCE [LARGE SCALE GENOMIC DNA]</scope>
    <source>
        <strain evidence="15">ATCC MYA-139 / BCRC 22969 / CBS 8797 / CCRC 22969 / KCTC 17520 / NBRC 10181 / NCYC 3082</strain>
    </source>
</reference>
<dbReference type="GO" id="GO:0031505">
    <property type="term" value="P:fungal-type cell wall organization"/>
    <property type="evidence" value="ECO:0007669"/>
    <property type="project" value="EnsemblFungi"/>
</dbReference>
<comment type="similarity">
    <text evidence="3 13">Belongs to the PIGM family.</text>
</comment>
<organism evidence="14 15">
    <name type="scientific">Huiozyma naganishii (strain ATCC MYA-139 / BCRC 22969 / CBS 8797 / KCTC 17520 / NBRC 10181 / NCYC 3082 / Yp74L-3)</name>
    <name type="common">Yeast</name>
    <name type="synonym">Kazachstania naganishii</name>
    <dbReference type="NCBI Taxonomy" id="1071383"/>
    <lineage>
        <taxon>Eukaryota</taxon>
        <taxon>Fungi</taxon>
        <taxon>Dikarya</taxon>
        <taxon>Ascomycota</taxon>
        <taxon>Saccharomycotina</taxon>
        <taxon>Saccharomycetes</taxon>
        <taxon>Saccharomycetales</taxon>
        <taxon>Saccharomycetaceae</taxon>
        <taxon>Huiozyma</taxon>
    </lineage>
</organism>
<evidence type="ECO:0000313" key="15">
    <source>
        <dbReference type="Proteomes" id="UP000006310"/>
    </source>
</evidence>
<dbReference type="OMA" id="LINCWIL"/>
<keyword evidence="10 13" id="KW-1133">Transmembrane helix</keyword>
<sequence>MVPTSASHGVSRAFVWLAAIGVAARVAFFCYGLYQDAHFTLKYTDVDYNVFHDAAGFVYNGGSPYERDTYRYTPLLSWVALINWQCHWFHATKLVFMLADIVTGLLIYLILRRAYPETRCSERRRLVLTALWLLNPMVITISTRGNAEPVLCVLILGAMYCLVRGSHATAGLLLGLAIHVKMYPIVYAGPWAVFILSRSRAPFRTLFTVGCCCAGVLVALTAWMYALYGQQFLDEALLYHVVRLDHRHNFSLWNVLLYFDSAQLGPAPWATRLAFLPQALVTLVGPMVLQYRVKATAQAQFRLLMSVQFVQTVAFVAFNKVCTSQYFIWYLTLLPFYLADTRLRWWAQGCPMLLAWAGTQAIWLYEAYQLEFLGSNVFYPGLFAAAAAFFLANVYIVAQCVQDIAEGPN</sequence>
<dbReference type="GO" id="GO:0006506">
    <property type="term" value="P:GPI anchor biosynthetic process"/>
    <property type="evidence" value="ECO:0007669"/>
    <property type="project" value="UniProtKB-UniPathway"/>
</dbReference>
<dbReference type="KEGG" id="kng:KNAG_0M01360"/>
<evidence type="ECO:0000256" key="3">
    <source>
        <dbReference type="ARBA" id="ARBA00011071"/>
    </source>
</evidence>
<evidence type="ECO:0000256" key="9">
    <source>
        <dbReference type="ARBA" id="ARBA00022824"/>
    </source>
</evidence>
<evidence type="ECO:0000256" key="8">
    <source>
        <dbReference type="ARBA" id="ARBA00022692"/>
    </source>
</evidence>
<keyword evidence="9 13" id="KW-0256">Endoplasmic reticulum</keyword>
<comment type="pathway">
    <text evidence="2 13">Glycolipid biosynthesis; glycosylphosphatidylinositol-anchor biosynthesis.</text>
</comment>
<dbReference type="EMBL" id="HE978326">
    <property type="protein sequence ID" value="CCK72989.1"/>
    <property type="molecule type" value="Genomic_DNA"/>
</dbReference>
<keyword evidence="8 13" id="KW-0812">Transmembrane</keyword>
<dbReference type="Proteomes" id="UP000006310">
    <property type="component" value="Chromosome 13"/>
</dbReference>
<dbReference type="HOGENOM" id="CLU_024220_3_1_1"/>
<dbReference type="Pfam" id="PF05007">
    <property type="entry name" value="Mannosyl_trans"/>
    <property type="match status" value="1"/>
</dbReference>
<reference evidence="14 15" key="1">
    <citation type="journal article" date="2011" name="Proc. Natl. Acad. Sci. U.S.A.">
        <title>Evolutionary erosion of yeast sex chromosomes by mating-type switching accidents.</title>
        <authorList>
            <person name="Gordon J.L."/>
            <person name="Armisen D."/>
            <person name="Proux-Wera E."/>
            <person name="Oheigeartaigh S.S."/>
            <person name="Byrne K.P."/>
            <person name="Wolfe K.H."/>
        </authorList>
    </citation>
    <scope>NUCLEOTIDE SEQUENCE [LARGE SCALE GENOMIC DNA]</scope>
    <source>
        <strain evidence="15">ATCC MYA-139 / BCRC 22969 / CBS 8797 / CCRC 22969 / KCTC 17520 / NBRC 10181 / NCYC 3082</strain>
    </source>
</reference>
<dbReference type="PANTHER" id="PTHR12886">
    <property type="entry name" value="PIG-M MANNOSYLTRANSFERASE"/>
    <property type="match status" value="1"/>
</dbReference>
<keyword evidence="6 13" id="KW-0328">Glycosyltransferase</keyword>
<evidence type="ECO:0000256" key="5">
    <source>
        <dbReference type="ARBA" id="ARBA00022502"/>
    </source>
</evidence>
<evidence type="ECO:0000256" key="13">
    <source>
        <dbReference type="RuleBase" id="RU365064"/>
    </source>
</evidence>
<dbReference type="PANTHER" id="PTHR12886:SF0">
    <property type="entry name" value="GPI MANNOSYLTRANSFERASE 1"/>
    <property type="match status" value="1"/>
</dbReference>
<dbReference type="STRING" id="1071383.J7SAS7"/>
<protein>
    <recommendedName>
        <fullName evidence="4 13">GPI mannosyltransferase 1</fullName>
        <ecNumber evidence="13">2.4.1.-</ecNumber>
    </recommendedName>
    <alternativeName>
        <fullName evidence="13">GPI mannosyltransferase I</fullName>
    </alternativeName>
</protein>
<dbReference type="GO" id="GO:0005789">
    <property type="term" value="C:endoplasmic reticulum membrane"/>
    <property type="evidence" value="ECO:0007669"/>
    <property type="project" value="UniProtKB-SubCell"/>
</dbReference>
<dbReference type="RefSeq" id="XP_022467233.1">
    <property type="nucleotide sequence ID" value="XM_022610992.1"/>
</dbReference>
<evidence type="ECO:0000313" key="14">
    <source>
        <dbReference type="EMBL" id="CCK72989.1"/>
    </source>
</evidence>
<feature type="transmembrane region" description="Helical" evidence="13">
    <location>
        <begin position="269"/>
        <end position="289"/>
    </location>
</feature>
<keyword evidence="15" id="KW-1185">Reference proteome</keyword>
<feature type="transmembrane region" description="Helical" evidence="13">
    <location>
        <begin position="150"/>
        <end position="167"/>
    </location>
</feature>
<dbReference type="GO" id="GO:1990529">
    <property type="term" value="C:glycosylphosphatidylinositol-mannosyltransferase I complex"/>
    <property type="evidence" value="ECO:0007669"/>
    <property type="project" value="EnsemblFungi"/>
</dbReference>
<feature type="transmembrane region" description="Helical" evidence="13">
    <location>
        <begin position="206"/>
        <end position="228"/>
    </location>
</feature>
<evidence type="ECO:0000256" key="6">
    <source>
        <dbReference type="ARBA" id="ARBA00022676"/>
    </source>
</evidence>
<keyword evidence="7 13" id="KW-0808">Transferase</keyword>
<feature type="transmembrane region" description="Helical" evidence="13">
    <location>
        <begin position="13"/>
        <end position="34"/>
    </location>
</feature>
<evidence type="ECO:0000256" key="1">
    <source>
        <dbReference type="ARBA" id="ARBA00004477"/>
    </source>
</evidence>
<feature type="transmembrane region" description="Helical" evidence="13">
    <location>
        <begin position="173"/>
        <end position="194"/>
    </location>
</feature>
<comment type="subcellular location">
    <subcellularLocation>
        <location evidence="1 13">Endoplasmic reticulum membrane</location>
        <topology evidence="1 13">Multi-pass membrane protein</topology>
    </subcellularLocation>
</comment>
<evidence type="ECO:0000256" key="7">
    <source>
        <dbReference type="ARBA" id="ARBA00022679"/>
    </source>
</evidence>
<dbReference type="EC" id="2.4.1.-" evidence="13"/>
<gene>
    <name evidence="14" type="primary">KNAG0M01360</name>
    <name evidence="14" type="ordered locus">KNAG_0M01360</name>
</gene>
<evidence type="ECO:0000256" key="4">
    <source>
        <dbReference type="ARBA" id="ARBA00013797"/>
    </source>
</evidence>
<dbReference type="GeneID" id="34528769"/>
<proteinExistence type="inferred from homology"/>
<feature type="transmembrane region" description="Helical" evidence="13">
    <location>
        <begin position="94"/>
        <end position="111"/>
    </location>
</feature>
<name>J7SAS7_HUIN7</name>
<dbReference type="GO" id="GO:0180041">
    <property type="term" value="F:dol-P-Man:GlcN-acyl-PI alpha-1,4-mannosyltransferase activity"/>
    <property type="evidence" value="ECO:0007669"/>
    <property type="project" value="EnsemblFungi"/>
</dbReference>
<keyword evidence="5 13" id="KW-0337">GPI-anchor biosynthesis</keyword>